<organism evidence="2 3">
    <name type="scientific">Dyadobacter arcticus</name>
    <dbReference type="NCBI Taxonomy" id="1078754"/>
    <lineage>
        <taxon>Bacteria</taxon>
        <taxon>Pseudomonadati</taxon>
        <taxon>Bacteroidota</taxon>
        <taxon>Cytophagia</taxon>
        <taxon>Cytophagales</taxon>
        <taxon>Spirosomataceae</taxon>
        <taxon>Dyadobacter</taxon>
    </lineage>
</organism>
<dbReference type="InterPro" id="IPR051923">
    <property type="entry name" value="Glycosyl_Hydrolase_39"/>
</dbReference>
<dbReference type="InterPro" id="IPR001360">
    <property type="entry name" value="Glyco_hydro_1"/>
</dbReference>
<proteinExistence type="predicted"/>
<dbReference type="EMBL" id="JAASQJ010000003">
    <property type="protein sequence ID" value="NIJ54573.1"/>
    <property type="molecule type" value="Genomic_DNA"/>
</dbReference>
<feature type="region of interest" description="Disordered" evidence="1">
    <location>
        <begin position="14"/>
        <end position="35"/>
    </location>
</feature>
<name>A0ABX0UNK3_9BACT</name>
<accession>A0ABX0UNK3</accession>
<comment type="caution">
    <text evidence="2">The sequence shown here is derived from an EMBL/GenBank/DDBJ whole genome shotgun (WGS) entry which is preliminary data.</text>
</comment>
<dbReference type="RefSeq" id="WP_167272931.1">
    <property type="nucleotide sequence ID" value="NZ_JAASQJ010000003.1"/>
</dbReference>
<feature type="compositionally biased region" description="Gly residues" evidence="1">
    <location>
        <begin position="23"/>
        <end position="32"/>
    </location>
</feature>
<dbReference type="PANTHER" id="PTHR12631:SF10">
    <property type="entry name" value="BETA-XYLOSIDASE-LIKE PROTEIN-RELATED"/>
    <property type="match status" value="1"/>
</dbReference>
<dbReference type="SUPFAM" id="SSF51445">
    <property type="entry name" value="(Trans)glycosidases"/>
    <property type="match status" value="1"/>
</dbReference>
<dbReference type="Pfam" id="PF00232">
    <property type="entry name" value="Glyco_hydro_1"/>
    <property type="match status" value="1"/>
</dbReference>
<dbReference type="Gene3D" id="3.20.20.80">
    <property type="entry name" value="Glycosidases"/>
    <property type="match status" value="1"/>
</dbReference>
<keyword evidence="3" id="KW-1185">Reference proteome</keyword>
<protein>
    <submittedName>
        <fullName evidence="2">Beta-glucosidase/6-phospho-beta-glucosidase/beta-galactosidase</fullName>
    </submittedName>
</protein>
<evidence type="ECO:0000313" key="3">
    <source>
        <dbReference type="Proteomes" id="UP001179181"/>
    </source>
</evidence>
<evidence type="ECO:0000256" key="1">
    <source>
        <dbReference type="SAM" id="MobiDB-lite"/>
    </source>
</evidence>
<sequence length="446" mass="51315">MKSKSFLDIIKKKRGKDHYSGDQYGGATGKSGSGLPDGSNRNFMFATGIECSYPTIGHGKIRRDQMDECGHYKFWKRDFELVNELGLKVLRYGLPYHKIHLGPGKYDWTFADVVMKELKRKDITPILDLLHFGLPDWLGDFQNPELPIHFSDYAGAVAKRYPWVRYYTPVNEIYVTAKASAKDGLWNEQLKSDEAFVTALKNIVAASILATHSIVKFRPDAIIVQSESAEYMHEAKAEQSPEVKLLNKQRLLSLDLLYAYSPDAEVYIYLMDNGLTRNEYDWFMKGEPPGYQVMGNDYYGRNEKIMKPDNSICTAEDVLGWYQITKGYYDRYKKPVMHTETNTFLPDQAPTWLWKQWVNILRMRSDGVPVLGFTWYSLTDQIDWDTQLAEKNDTVNACGLYDLDRNPRPVADAYKMLLKEYGQITIFPHGELFEITTSEALLKVAI</sequence>
<evidence type="ECO:0000313" key="2">
    <source>
        <dbReference type="EMBL" id="NIJ54573.1"/>
    </source>
</evidence>
<dbReference type="InterPro" id="IPR017853">
    <property type="entry name" value="GH"/>
</dbReference>
<dbReference type="PANTHER" id="PTHR12631">
    <property type="entry name" value="ALPHA-L-IDURONIDASE"/>
    <property type="match status" value="1"/>
</dbReference>
<reference evidence="2 3" key="1">
    <citation type="submission" date="2020-03" db="EMBL/GenBank/DDBJ databases">
        <title>Genomic Encyclopedia of Type Strains, Phase IV (KMG-IV): sequencing the most valuable type-strain genomes for metagenomic binning, comparative biology and taxonomic classification.</title>
        <authorList>
            <person name="Goeker M."/>
        </authorList>
    </citation>
    <scope>NUCLEOTIDE SEQUENCE [LARGE SCALE GENOMIC DNA]</scope>
    <source>
        <strain evidence="2 3">DSM 102865</strain>
    </source>
</reference>
<dbReference type="Proteomes" id="UP001179181">
    <property type="component" value="Unassembled WGS sequence"/>
</dbReference>
<gene>
    <name evidence="2" type="ORF">FHS68_003755</name>
</gene>